<sequence>MLEKARKNAVRCMENSFVYAKDKWDRSHATPDFKLGDLVLESTTNFNDIKGCKKLKESFAGAFVIKALHGENSIEVELSEELSNKHPTFPLSLVKAYKSSDSDNFPLRNKAPKNIPPIE</sequence>
<gene>
    <name evidence="2" type="ORF">O181_073862</name>
</gene>
<organism evidence="2 3">
    <name type="scientific">Austropuccinia psidii MF-1</name>
    <dbReference type="NCBI Taxonomy" id="1389203"/>
    <lineage>
        <taxon>Eukaryota</taxon>
        <taxon>Fungi</taxon>
        <taxon>Dikarya</taxon>
        <taxon>Basidiomycota</taxon>
        <taxon>Pucciniomycotina</taxon>
        <taxon>Pucciniomycetes</taxon>
        <taxon>Pucciniales</taxon>
        <taxon>Sphaerophragmiaceae</taxon>
        <taxon>Austropuccinia</taxon>
    </lineage>
</organism>
<evidence type="ECO:0000313" key="3">
    <source>
        <dbReference type="Proteomes" id="UP000765509"/>
    </source>
</evidence>
<dbReference type="AlphaFoldDB" id="A0A9Q3IBG1"/>
<dbReference type="OrthoDB" id="2515364at2759"/>
<keyword evidence="3" id="KW-1185">Reference proteome</keyword>
<feature type="region of interest" description="Disordered" evidence="1">
    <location>
        <begin position="100"/>
        <end position="119"/>
    </location>
</feature>
<dbReference type="Proteomes" id="UP000765509">
    <property type="component" value="Unassembled WGS sequence"/>
</dbReference>
<evidence type="ECO:0000313" key="2">
    <source>
        <dbReference type="EMBL" id="MBW0534147.1"/>
    </source>
</evidence>
<accession>A0A9Q3IBG1</accession>
<proteinExistence type="predicted"/>
<reference evidence="2" key="1">
    <citation type="submission" date="2021-03" db="EMBL/GenBank/DDBJ databases">
        <title>Draft genome sequence of rust myrtle Austropuccinia psidii MF-1, a brazilian biotype.</title>
        <authorList>
            <person name="Quecine M.C."/>
            <person name="Pachon D.M.R."/>
            <person name="Bonatelli M.L."/>
            <person name="Correr F.H."/>
            <person name="Franceschini L.M."/>
            <person name="Leite T.F."/>
            <person name="Margarido G.R.A."/>
            <person name="Almeida C.A."/>
            <person name="Ferrarezi J.A."/>
            <person name="Labate C.A."/>
        </authorList>
    </citation>
    <scope>NUCLEOTIDE SEQUENCE</scope>
    <source>
        <strain evidence="2">MF-1</strain>
    </source>
</reference>
<name>A0A9Q3IBG1_9BASI</name>
<evidence type="ECO:0000256" key="1">
    <source>
        <dbReference type="SAM" id="MobiDB-lite"/>
    </source>
</evidence>
<protein>
    <submittedName>
        <fullName evidence="2">Uncharacterized protein</fullName>
    </submittedName>
</protein>
<dbReference type="EMBL" id="AVOT02039157">
    <property type="protein sequence ID" value="MBW0534147.1"/>
    <property type="molecule type" value="Genomic_DNA"/>
</dbReference>
<comment type="caution">
    <text evidence="2">The sequence shown here is derived from an EMBL/GenBank/DDBJ whole genome shotgun (WGS) entry which is preliminary data.</text>
</comment>